<dbReference type="InterPro" id="IPR001925">
    <property type="entry name" value="Porin_Euk"/>
</dbReference>
<evidence type="ECO:0000256" key="1">
    <source>
        <dbReference type="ARBA" id="ARBA00004370"/>
    </source>
</evidence>
<dbReference type="InterPro" id="IPR023614">
    <property type="entry name" value="Porin_dom_sf"/>
</dbReference>
<keyword evidence="8" id="KW-0472">Membrane</keyword>
<dbReference type="PANTHER" id="PTHR11743:SF60">
    <property type="entry name" value="MITOCHONDRIAL OUTER MEMBRANE PROTEIN PORIN 1"/>
    <property type="match status" value="1"/>
</dbReference>
<comment type="subcellular location">
    <subcellularLocation>
        <location evidence="1">Membrane</location>
    </subcellularLocation>
</comment>
<evidence type="ECO:0000256" key="6">
    <source>
        <dbReference type="ARBA" id="ARBA00023065"/>
    </source>
</evidence>
<gene>
    <name evidence="11" type="ORF">CCAM_LOCUS15350</name>
</gene>
<dbReference type="PROSITE" id="PS00558">
    <property type="entry name" value="EUKARYOTIC_PORIN"/>
    <property type="match status" value="1"/>
</dbReference>
<dbReference type="GO" id="GO:0046930">
    <property type="term" value="C:pore complex"/>
    <property type="evidence" value="ECO:0007669"/>
    <property type="project" value="UniProtKB-KW"/>
</dbReference>
<comment type="similarity">
    <text evidence="2">Belongs to the eukaryotic mitochondrial porin (TC 1.B.8.1) family.</text>
</comment>
<name>A0A484LBB6_9ASTE</name>
<evidence type="ECO:0000256" key="4">
    <source>
        <dbReference type="ARBA" id="ARBA00022452"/>
    </source>
</evidence>
<evidence type="ECO:0000313" key="11">
    <source>
        <dbReference type="EMBL" id="VFQ73574.1"/>
    </source>
</evidence>
<evidence type="ECO:0000256" key="2">
    <source>
        <dbReference type="ARBA" id="ARBA00009624"/>
    </source>
</evidence>
<dbReference type="Gene3D" id="2.40.160.10">
    <property type="entry name" value="Porin"/>
    <property type="match status" value="1"/>
</dbReference>
<dbReference type="InterPro" id="IPR027246">
    <property type="entry name" value="Porin_Euk/Tom40"/>
</dbReference>
<keyword evidence="12" id="KW-1185">Reference proteome</keyword>
<dbReference type="EMBL" id="OOIL02001215">
    <property type="protein sequence ID" value="VFQ73574.1"/>
    <property type="molecule type" value="Genomic_DNA"/>
</dbReference>
<protein>
    <recommendedName>
        <fullName evidence="10">Voltage-dependent anion-selective channel protein</fullName>
    </recommendedName>
</protein>
<evidence type="ECO:0000313" key="12">
    <source>
        <dbReference type="Proteomes" id="UP000595140"/>
    </source>
</evidence>
<keyword evidence="5" id="KW-0812">Transmembrane</keyword>
<accession>A0A484LBB6</accession>
<keyword evidence="3" id="KW-0813">Transport</keyword>
<proteinExistence type="inferred from homology"/>
<dbReference type="GO" id="GO:0015288">
    <property type="term" value="F:porin activity"/>
    <property type="evidence" value="ECO:0007669"/>
    <property type="project" value="UniProtKB-KW"/>
</dbReference>
<keyword evidence="7" id="KW-0626">Porin</keyword>
<dbReference type="FunFam" id="2.40.160.10:FF:000003">
    <property type="entry name" value="Outer mitochondrial membrane protein porin"/>
    <property type="match status" value="1"/>
</dbReference>
<dbReference type="AlphaFoldDB" id="A0A484LBB6"/>
<dbReference type="GO" id="GO:0008308">
    <property type="term" value="F:voltage-gated monoatomic anion channel activity"/>
    <property type="evidence" value="ECO:0007669"/>
    <property type="project" value="InterPro"/>
</dbReference>
<keyword evidence="4" id="KW-1134">Transmembrane beta strand</keyword>
<evidence type="ECO:0000256" key="10">
    <source>
        <dbReference type="ARBA" id="ARBA00082427"/>
    </source>
</evidence>
<dbReference type="Proteomes" id="UP000595140">
    <property type="component" value="Unassembled WGS sequence"/>
</dbReference>
<dbReference type="PANTHER" id="PTHR11743">
    <property type="entry name" value="VOLTAGE-DEPENDENT ANION-SELECTIVE CHANNEL"/>
    <property type="match status" value="1"/>
</dbReference>
<evidence type="ECO:0000256" key="7">
    <source>
        <dbReference type="ARBA" id="ARBA00023114"/>
    </source>
</evidence>
<organism evidence="11 12">
    <name type="scientific">Cuscuta campestris</name>
    <dbReference type="NCBI Taxonomy" id="132261"/>
    <lineage>
        <taxon>Eukaryota</taxon>
        <taxon>Viridiplantae</taxon>
        <taxon>Streptophyta</taxon>
        <taxon>Embryophyta</taxon>
        <taxon>Tracheophyta</taxon>
        <taxon>Spermatophyta</taxon>
        <taxon>Magnoliopsida</taxon>
        <taxon>eudicotyledons</taxon>
        <taxon>Gunneridae</taxon>
        <taxon>Pentapetalae</taxon>
        <taxon>asterids</taxon>
        <taxon>lamiids</taxon>
        <taxon>Solanales</taxon>
        <taxon>Convolvulaceae</taxon>
        <taxon>Cuscuteae</taxon>
        <taxon>Cuscuta</taxon>
        <taxon>Cuscuta subgen. Grammica</taxon>
        <taxon>Cuscuta sect. Cleistogrammica</taxon>
    </lineage>
</organism>
<evidence type="ECO:0000256" key="5">
    <source>
        <dbReference type="ARBA" id="ARBA00022692"/>
    </source>
</evidence>
<dbReference type="Pfam" id="PF01459">
    <property type="entry name" value="Porin_3"/>
    <property type="match status" value="1"/>
</dbReference>
<dbReference type="CDD" id="cd07306">
    <property type="entry name" value="Porin3_VDAC"/>
    <property type="match status" value="1"/>
</dbReference>
<keyword evidence="6" id="KW-0406">Ion transport</keyword>
<evidence type="ECO:0000256" key="8">
    <source>
        <dbReference type="ARBA" id="ARBA00023136"/>
    </source>
</evidence>
<reference evidence="11 12" key="1">
    <citation type="submission" date="2018-04" db="EMBL/GenBank/DDBJ databases">
        <authorList>
            <person name="Vogel A."/>
        </authorList>
    </citation>
    <scope>NUCLEOTIDE SEQUENCE [LARGE SCALE GENOMIC DNA]</scope>
</reference>
<evidence type="ECO:0000256" key="9">
    <source>
        <dbReference type="ARBA" id="ARBA00054641"/>
    </source>
</evidence>
<evidence type="ECO:0000256" key="3">
    <source>
        <dbReference type="ARBA" id="ARBA00022448"/>
    </source>
</evidence>
<dbReference type="GO" id="GO:0005741">
    <property type="term" value="C:mitochondrial outer membrane"/>
    <property type="evidence" value="ECO:0007669"/>
    <property type="project" value="InterPro"/>
</dbReference>
<comment type="function">
    <text evidence="9">Forms a channel through the cell membrane that allows diffusion of small hydrophilic molecules. The channel adopts an open conformation at low or zero membrane potential and a closed conformation at potentials above 30-40 mV. The open state has a weak anion selectivity whereas the closed state is cation-selective.</text>
</comment>
<dbReference type="OrthoDB" id="7827681at2759"/>
<sequence>MRDSVRQGAIPAPQQEELRTILCQNKRSHAHSCYSRSGPLAISHQPGSVSFLLRGKDSEVRPIEQILFKALLVESHTSSLLLAFQTPLPSSSPLFSASVPASESMGKGPGLYSGIGKKARDLLHKDYQTDHKFTVTTQSPTGVAITSSGSKKGDRFVADLNIKLKSKKITTDIKVDSNSNLYTTITGDQLAPGLKTIFSFRVPDQRSEKIEVQYLHKYVGINTSVALTASPVINFSGVVGTNDVALGTDVAFDTKAGAFTKYVAGLSVTSSDLVASLSLSEKGDMLSASYYHNVKPLTHTSIGAEVKHRFSKGENTLTIGTQHQLDPLTTVKARVNNAGKASALIQREWRPKSLFTVSGEVDTKSFDKSPKFGLALTLKP</sequence>